<reference evidence="1" key="1">
    <citation type="submission" date="2020-10" db="EMBL/GenBank/DDBJ databases">
        <authorList>
            <person name="Gilroy R."/>
        </authorList>
    </citation>
    <scope>NUCLEOTIDE SEQUENCE</scope>
    <source>
        <strain evidence="1">ChiHjej12B11-7776</strain>
    </source>
</reference>
<evidence type="ECO:0000313" key="1">
    <source>
        <dbReference type="EMBL" id="HIU91039.1"/>
    </source>
</evidence>
<gene>
    <name evidence="1" type="ORF">IAC72_03420</name>
</gene>
<dbReference type="PROSITE" id="PS51257">
    <property type="entry name" value="PROKAR_LIPOPROTEIN"/>
    <property type="match status" value="1"/>
</dbReference>
<organism evidence="1 2">
    <name type="scientific">Candidatus Fimimonas merdipullorum</name>
    <dbReference type="NCBI Taxonomy" id="2840822"/>
    <lineage>
        <taxon>Bacteria</taxon>
        <taxon>Pseudomonadati</taxon>
        <taxon>Myxococcota</taxon>
        <taxon>Myxococcia</taxon>
        <taxon>Myxococcales</taxon>
        <taxon>Cystobacterineae</taxon>
        <taxon>Myxococcaceae</taxon>
        <taxon>Myxococcaceae incertae sedis</taxon>
        <taxon>Candidatus Fimimonas</taxon>
    </lineage>
</organism>
<accession>A0A9D1MXI4</accession>
<name>A0A9D1MXI4_9BACT</name>
<dbReference type="AlphaFoldDB" id="A0A9D1MXI4"/>
<comment type="caution">
    <text evidence="1">The sequence shown here is derived from an EMBL/GenBank/DDBJ whole genome shotgun (WGS) entry which is preliminary data.</text>
</comment>
<dbReference type="Proteomes" id="UP000886852">
    <property type="component" value="Unassembled WGS sequence"/>
</dbReference>
<sequence>MKKQAKLLVVVLALVLALSVVLLTACVKEETKTAYGLVHGEGYVCQATVVVKGETLVSADLIEACLPTYVKAETAIEGYTVEGTYSNHGSAATANFYKTVKFGDVTMTYDATLDGEYSKGYMVGDETMLEFFRNEANCEKYFNAVANDKVAVVLATGDDTTILNSAALLKTENGYWGTPAANALGWKANVKATCDYVVENGFGGASQKTDFTAKDHSSVNAALDNELVDKNGVNTGATWTDMWDYFSLLEKAYEK</sequence>
<dbReference type="EMBL" id="DVOC01000058">
    <property type="protein sequence ID" value="HIU91039.1"/>
    <property type="molecule type" value="Genomic_DNA"/>
</dbReference>
<reference evidence="1" key="2">
    <citation type="journal article" date="2021" name="PeerJ">
        <title>Extensive microbial diversity within the chicken gut microbiome revealed by metagenomics and culture.</title>
        <authorList>
            <person name="Gilroy R."/>
            <person name="Ravi A."/>
            <person name="Getino M."/>
            <person name="Pursley I."/>
            <person name="Horton D.L."/>
            <person name="Alikhan N.F."/>
            <person name="Baker D."/>
            <person name="Gharbi K."/>
            <person name="Hall N."/>
            <person name="Watson M."/>
            <person name="Adriaenssens E.M."/>
            <person name="Foster-Nyarko E."/>
            <person name="Jarju S."/>
            <person name="Secka A."/>
            <person name="Antonio M."/>
            <person name="Oren A."/>
            <person name="Chaudhuri R.R."/>
            <person name="La Ragione R."/>
            <person name="Hildebrand F."/>
            <person name="Pallen M.J."/>
        </authorList>
    </citation>
    <scope>NUCLEOTIDE SEQUENCE</scope>
    <source>
        <strain evidence="1">ChiHjej12B11-7776</strain>
    </source>
</reference>
<proteinExistence type="predicted"/>
<evidence type="ECO:0000313" key="2">
    <source>
        <dbReference type="Proteomes" id="UP000886852"/>
    </source>
</evidence>
<protein>
    <submittedName>
        <fullName evidence="1">Uncharacterized protein</fullName>
    </submittedName>
</protein>